<organism evidence="1 2">
    <name type="scientific">Racocetra persica</name>
    <dbReference type="NCBI Taxonomy" id="160502"/>
    <lineage>
        <taxon>Eukaryota</taxon>
        <taxon>Fungi</taxon>
        <taxon>Fungi incertae sedis</taxon>
        <taxon>Mucoromycota</taxon>
        <taxon>Glomeromycotina</taxon>
        <taxon>Glomeromycetes</taxon>
        <taxon>Diversisporales</taxon>
        <taxon>Gigasporaceae</taxon>
        <taxon>Racocetra</taxon>
    </lineage>
</organism>
<proteinExistence type="predicted"/>
<protein>
    <submittedName>
        <fullName evidence="1">1611_t:CDS:1</fullName>
    </submittedName>
</protein>
<accession>A0ACA9KV89</accession>
<comment type="caution">
    <text evidence="1">The sequence shown here is derived from an EMBL/GenBank/DDBJ whole genome shotgun (WGS) entry which is preliminary data.</text>
</comment>
<evidence type="ECO:0000313" key="1">
    <source>
        <dbReference type="EMBL" id="CAG8495120.1"/>
    </source>
</evidence>
<reference evidence="1" key="1">
    <citation type="submission" date="2021-06" db="EMBL/GenBank/DDBJ databases">
        <authorList>
            <person name="Kallberg Y."/>
            <person name="Tangrot J."/>
            <person name="Rosling A."/>
        </authorList>
    </citation>
    <scope>NUCLEOTIDE SEQUENCE</scope>
    <source>
        <strain evidence="1">MA461A</strain>
    </source>
</reference>
<gene>
    <name evidence="1" type="ORF">RPERSI_LOCUS1567</name>
</gene>
<evidence type="ECO:0000313" key="2">
    <source>
        <dbReference type="Proteomes" id="UP000789920"/>
    </source>
</evidence>
<keyword evidence="2" id="KW-1185">Reference proteome</keyword>
<name>A0ACA9KV89_9GLOM</name>
<sequence length="996" mass="117250">MYNVEKQNKTYLDMMNDRESLSYRKLSLIHTTSQTLEFTKDQLKLIESENMLNWSIAVSDSLKSKSRLLAISCISRHDMTPESEDQDKTPKSEDHYHGFVVAYSINMDYLIYTEPQFKVSDYGGIVKLFSNHENIDGSNNDNIKKIDGCFLVILNVTGIYKYHFEHFDHKPTKIRKLRYPKRINNALKYNMYKIIYLSVPNVGEGEFYRRYILKCLYKHYFFIDTTHEGASYMELYDLKTDQLVNTFRRENSNRVSYIVNTFRRENLNMINYIADVPGVFAISNNNKFLAYKSGKCVKLYLIECGLEIASIILEDDELLFDNYFMLFFNDDEKLLVYQSENKWSIWDIFGSVQESIKLENHCGFEFGFYPRGIFDKTNYYQMERSNSLIVVNNNNKLTIYDDLILDKYNLKKSGDKFAWKTLSLAQLDRKKLNSFYHIIEPWAPNLDHSRPRYFVHLDGKNKIPLLIGGSTIQVWYDRNEKRTLEFIMVIRDVNSDVNNSMDDNMNEAVIEACHTLKYLYFVSHKDTMVGSDGYDNRIHLYKEIVKQTRNIIIRFIKLYPTSWRLLDFLFDLMSILIDAREYSLIKYILFGEEHDEGDPKNYNFKIQQGEFILHEKSLHMPQYYSWTGEENTISKAFSNEHPVLLGLFLEYYSNKAEKEIGWMITVTDIIPKLLAYRNKKRENKSEFYKYYVQLLFYKSCFCNNELDLSLFEFLEIKPSINNSLKVFIPITQLIPQDSNLEIKTISNNIIPDIRAVPLINFTSRKDKSLSLGKRESILANIMGIFKFIIFPGKYSYREEYSPFLDLIENLETVENSDAFYYNPSMEATMNFVCQSPTTYEISNGSDVIYTMAGEEPVNSFSNLFSAIIAAYNWDSISLDAWGFWPLVIIDGKRAVLKYQRDFISYYAFLERSAFTAIHSDFDSKFKVGLDMKYICFYNELSITKSWNEKSQSWKSNPIYIHAESQIQTDFEVTIDKENINFIWAPEKKPKSKIEGY</sequence>
<dbReference type="Proteomes" id="UP000789920">
    <property type="component" value="Unassembled WGS sequence"/>
</dbReference>
<dbReference type="EMBL" id="CAJVQC010001479">
    <property type="protein sequence ID" value="CAG8495120.1"/>
    <property type="molecule type" value="Genomic_DNA"/>
</dbReference>